<reference evidence="6 7" key="1">
    <citation type="submission" date="2017-01" db="EMBL/GenBank/DDBJ databases">
        <title>The cable genome- insights into the physiology and evolution of filamentous bacteria capable of sulfide oxidation via long distance electron transfer.</title>
        <authorList>
            <person name="Schreiber L."/>
            <person name="Bjerg J.T."/>
            <person name="Boggild A."/>
            <person name="Van De Vossenberg J."/>
            <person name="Meysman F."/>
            <person name="Nielsen L.P."/>
            <person name="Schramm A."/>
            <person name="Kjeldsen K.U."/>
        </authorList>
    </citation>
    <scope>NUCLEOTIDE SEQUENCE [LARGE SCALE GENOMIC DNA]</scope>
    <source>
        <strain evidence="6">A1</strain>
    </source>
</reference>
<keyword evidence="4 5" id="KW-0472">Membrane</keyword>
<feature type="transmembrane region" description="Helical" evidence="5">
    <location>
        <begin position="134"/>
        <end position="158"/>
    </location>
</feature>
<comment type="subcellular location">
    <subcellularLocation>
        <location evidence="1">Membrane</location>
        <topology evidence="1">Multi-pass membrane protein</topology>
    </subcellularLocation>
</comment>
<dbReference type="Gene3D" id="1.20.1080.10">
    <property type="entry name" value="Glycerol uptake facilitator protein"/>
    <property type="match status" value="1"/>
</dbReference>
<sequence length="163" mass="17648">MEQIQRPFLSLALSSVAAALILSFSVMAVAVMSTLMIDLQQPLLARFAMALVYPLGFIICIMSGTELFTEHTATAVYPVLEGKADRLQLLRLWAIVFSGNMLGAIVGALLLTATDQVIQAERGYIHIAHHLVEYGNFSLLFSAVLAGWLMALGGWLVLATTPL</sequence>
<dbReference type="Proteomes" id="UP000288086">
    <property type="component" value="Unassembled WGS sequence"/>
</dbReference>
<evidence type="ECO:0000256" key="5">
    <source>
        <dbReference type="SAM" id="Phobius"/>
    </source>
</evidence>
<dbReference type="AlphaFoldDB" id="A0A3S4TG93"/>
<protein>
    <submittedName>
        <fullName evidence="6">Formate/nitrite transporter</fullName>
    </submittedName>
</protein>
<feature type="transmembrane region" description="Helical" evidence="5">
    <location>
        <begin position="43"/>
        <end position="64"/>
    </location>
</feature>
<accession>A0A3S4TG93</accession>
<dbReference type="InterPro" id="IPR023271">
    <property type="entry name" value="Aquaporin-like"/>
</dbReference>
<dbReference type="Pfam" id="PF01226">
    <property type="entry name" value="Form_Nir_trans"/>
    <property type="match status" value="1"/>
</dbReference>
<evidence type="ECO:0000256" key="2">
    <source>
        <dbReference type="ARBA" id="ARBA00022692"/>
    </source>
</evidence>
<evidence type="ECO:0000313" key="7">
    <source>
        <dbReference type="Proteomes" id="UP000288086"/>
    </source>
</evidence>
<feature type="transmembrane region" description="Helical" evidence="5">
    <location>
        <begin position="92"/>
        <end position="113"/>
    </location>
</feature>
<evidence type="ECO:0000313" key="6">
    <source>
        <dbReference type="EMBL" id="RWX49784.1"/>
    </source>
</evidence>
<dbReference type="PANTHER" id="PTHR30520:SF2">
    <property type="entry name" value="INNER MEMBRANE PROTEIN YFDC"/>
    <property type="match status" value="1"/>
</dbReference>
<organism evidence="6 7">
    <name type="scientific">Candidatus Electrothrix communis</name>
    <dbReference type="NCBI Taxonomy" id="1859133"/>
    <lineage>
        <taxon>Bacteria</taxon>
        <taxon>Pseudomonadati</taxon>
        <taxon>Thermodesulfobacteriota</taxon>
        <taxon>Desulfobulbia</taxon>
        <taxon>Desulfobulbales</taxon>
        <taxon>Desulfobulbaceae</taxon>
        <taxon>Candidatus Electrothrix</taxon>
    </lineage>
</organism>
<comment type="caution">
    <text evidence="6">The sequence shown here is derived from an EMBL/GenBank/DDBJ whole genome shotgun (WGS) entry which is preliminary data.</text>
</comment>
<dbReference type="EMBL" id="MTKP01000009">
    <property type="protein sequence ID" value="RWX49784.1"/>
    <property type="molecule type" value="Genomic_DNA"/>
</dbReference>
<evidence type="ECO:0000256" key="1">
    <source>
        <dbReference type="ARBA" id="ARBA00004141"/>
    </source>
</evidence>
<keyword evidence="2 5" id="KW-0812">Transmembrane</keyword>
<feature type="transmembrane region" description="Helical" evidence="5">
    <location>
        <begin position="12"/>
        <end position="31"/>
    </location>
</feature>
<dbReference type="PANTHER" id="PTHR30520">
    <property type="entry name" value="FORMATE TRANSPORTER-RELATED"/>
    <property type="match status" value="1"/>
</dbReference>
<proteinExistence type="predicted"/>
<dbReference type="GO" id="GO:0015499">
    <property type="term" value="F:formate transmembrane transporter activity"/>
    <property type="evidence" value="ECO:0007669"/>
    <property type="project" value="TreeGrafter"/>
</dbReference>
<keyword evidence="7" id="KW-1185">Reference proteome</keyword>
<name>A0A3S4TG93_9BACT</name>
<evidence type="ECO:0000256" key="3">
    <source>
        <dbReference type="ARBA" id="ARBA00022989"/>
    </source>
</evidence>
<evidence type="ECO:0000256" key="4">
    <source>
        <dbReference type="ARBA" id="ARBA00023136"/>
    </source>
</evidence>
<keyword evidence="3 5" id="KW-1133">Transmembrane helix</keyword>
<gene>
    <name evidence="6" type="ORF">VT98_10095</name>
</gene>
<dbReference type="GO" id="GO:0005886">
    <property type="term" value="C:plasma membrane"/>
    <property type="evidence" value="ECO:0007669"/>
    <property type="project" value="TreeGrafter"/>
</dbReference>
<dbReference type="InterPro" id="IPR000292">
    <property type="entry name" value="For/NO2_transpt"/>
</dbReference>